<reference evidence="1" key="1">
    <citation type="journal article" date="2016" name="Nat. Genet.">
        <title>A high-quality carrot genome assembly provides new insights into carotenoid accumulation and asterid genome evolution.</title>
        <authorList>
            <person name="Iorizzo M."/>
            <person name="Ellison S."/>
            <person name="Senalik D."/>
            <person name="Zeng P."/>
            <person name="Satapoomin P."/>
            <person name="Huang J."/>
            <person name="Bowman M."/>
            <person name="Iovene M."/>
            <person name="Sanseverino W."/>
            <person name="Cavagnaro P."/>
            <person name="Yildiz M."/>
            <person name="Macko-Podgorni A."/>
            <person name="Moranska E."/>
            <person name="Grzebelus E."/>
            <person name="Grzebelus D."/>
            <person name="Ashrafi H."/>
            <person name="Zheng Z."/>
            <person name="Cheng S."/>
            <person name="Spooner D."/>
            <person name="Van Deynze A."/>
            <person name="Simon P."/>
        </authorList>
    </citation>
    <scope>NUCLEOTIDE SEQUENCE [LARGE SCALE GENOMIC DNA]</scope>
    <source>
        <tissue evidence="1">Leaf</tissue>
    </source>
</reference>
<organism evidence="1">
    <name type="scientific">Daucus carota subsp. sativus</name>
    <name type="common">Carrot</name>
    <dbReference type="NCBI Taxonomy" id="79200"/>
    <lineage>
        <taxon>Eukaryota</taxon>
        <taxon>Viridiplantae</taxon>
        <taxon>Streptophyta</taxon>
        <taxon>Embryophyta</taxon>
        <taxon>Tracheophyta</taxon>
        <taxon>Spermatophyta</taxon>
        <taxon>Magnoliopsida</taxon>
        <taxon>eudicotyledons</taxon>
        <taxon>Gunneridae</taxon>
        <taxon>Pentapetalae</taxon>
        <taxon>asterids</taxon>
        <taxon>campanulids</taxon>
        <taxon>Apiales</taxon>
        <taxon>Apiaceae</taxon>
        <taxon>Apioideae</taxon>
        <taxon>Scandiceae</taxon>
        <taxon>Daucinae</taxon>
        <taxon>Daucus</taxon>
        <taxon>Daucus sect. Daucus</taxon>
    </lineage>
</organism>
<proteinExistence type="predicted"/>
<accession>A0A166CVB9</accession>
<evidence type="ECO:0000313" key="3">
    <source>
        <dbReference type="Proteomes" id="UP000077755"/>
    </source>
</evidence>
<evidence type="ECO:0000313" key="1">
    <source>
        <dbReference type="EMBL" id="KZN04386.1"/>
    </source>
</evidence>
<dbReference type="EMBL" id="CP093344">
    <property type="protein sequence ID" value="WOG86643.1"/>
    <property type="molecule type" value="Genomic_DNA"/>
</dbReference>
<name>A0A166CVB9_DAUCS</name>
<keyword evidence="3" id="KW-1185">Reference proteome</keyword>
<dbReference type="Proteomes" id="UP000077755">
    <property type="component" value="Chromosome 2"/>
</dbReference>
<sequence>MYTFKEIEFAIGHFVSSSLIEGSVYCGKINGDLVAVHTYNGDVSKDINTKQDHPFQYLSAFQASASSRMEPGHSWNTGLHDAKVFREWNDLSLKLDIYSFRVQMEMLKGKEVSSLYKVLTDLSNALGPTLQEKNEGANFHGSFAGRYLSGRSRNFCDQAGR</sequence>
<evidence type="ECO:0000313" key="2">
    <source>
        <dbReference type="EMBL" id="WOG86643.1"/>
    </source>
</evidence>
<reference evidence="2" key="2">
    <citation type="submission" date="2022-03" db="EMBL/GenBank/DDBJ databases">
        <title>Draft title - Genomic analysis of global carrot germplasm unveils the trajectory of domestication and the origin of high carotenoid orange carrot.</title>
        <authorList>
            <person name="Iorizzo M."/>
            <person name="Ellison S."/>
            <person name="Senalik D."/>
            <person name="Macko-Podgorni A."/>
            <person name="Grzebelus D."/>
            <person name="Bostan H."/>
            <person name="Rolling W."/>
            <person name="Curaba J."/>
            <person name="Simon P."/>
        </authorList>
    </citation>
    <scope>NUCLEOTIDE SEQUENCE</scope>
    <source>
        <tissue evidence="2">Leaf</tissue>
    </source>
</reference>
<dbReference type="EMBL" id="LNRQ01000002">
    <property type="protein sequence ID" value="KZN04386.1"/>
    <property type="molecule type" value="Genomic_DNA"/>
</dbReference>
<dbReference type="InterPro" id="IPR052611">
    <property type="entry name" value="Plant_RLK_LysM"/>
</dbReference>
<dbReference type="PANTHER" id="PTHR45927:SF11">
    <property type="entry name" value="LYSM DOMAIN RECEPTOR-LIKE KINASE 4"/>
    <property type="match status" value="1"/>
</dbReference>
<protein>
    <submittedName>
        <fullName evidence="1">Uncharacterized protein</fullName>
    </submittedName>
</protein>
<dbReference type="Gramene" id="KZN04386">
    <property type="protein sequence ID" value="KZN04386"/>
    <property type="gene ID" value="DCAR_005223"/>
</dbReference>
<dbReference type="PANTHER" id="PTHR45927">
    <property type="entry name" value="LYSM-DOMAIN RECEPTOR-LIKE KINASE-RELATED"/>
    <property type="match status" value="1"/>
</dbReference>
<dbReference type="AlphaFoldDB" id="A0A166CVB9"/>
<gene>
    <name evidence="1" type="ORF">DCAR_005223</name>
    <name evidence="2" type="ORF">DCAR_0205860</name>
</gene>